<feature type="region of interest" description="Disordered" evidence="1">
    <location>
        <begin position="47"/>
        <end position="88"/>
    </location>
</feature>
<gene>
    <name evidence="2" type="ORF">RhiirA4_94978</name>
</gene>
<dbReference type="AlphaFoldDB" id="A0A2I1HBH2"/>
<dbReference type="VEuPathDB" id="FungiDB:RhiirA1_482302"/>
<proteinExistence type="predicted"/>
<dbReference type="EMBL" id="LLXI01002100">
    <property type="protein sequence ID" value="PKY56209.1"/>
    <property type="molecule type" value="Genomic_DNA"/>
</dbReference>
<evidence type="ECO:0000256" key="1">
    <source>
        <dbReference type="SAM" id="MobiDB-lite"/>
    </source>
</evidence>
<dbReference type="VEuPathDB" id="FungiDB:FUN_015194"/>
<feature type="compositionally biased region" description="Polar residues" evidence="1">
    <location>
        <begin position="72"/>
        <end position="81"/>
    </location>
</feature>
<evidence type="ECO:0000313" key="2">
    <source>
        <dbReference type="EMBL" id="PKY56209.1"/>
    </source>
</evidence>
<name>A0A2I1HBH2_9GLOM</name>
<evidence type="ECO:0000313" key="3">
    <source>
        <dbReference type="Proteomes" id="UP000234323"/>
    </source>
</evidence>
<sequence>MSSESFTLFLHIAMSSAMEGFREADSHWQAKRTKELKELDSQFEALNKRVGKLSKNSEKSKKKSKKNKNKSQQGSVINSDVSADENDEIDQMVDDNNLYSDDRDLNTNRSIVAASGSQSNADHFTNMEITPIEPVAQSDVVMPQPQLKTIPEKSSTVLTKSSNKNKKSKNNLIEKVITGHKPADDDTSKVRDILVYDVPVSWTAEDILKQLTLWGKPIDIQMKRQRKYQT</sequence>
<comment type="caution">
    <text evidence="2">The sequence shown here is derived from an EMBL/GenBank/DDBJ whole genome shotgun (WGS) entry which is preliminary data.</text>
</comment>
<keyword evidence="3" id="KW-1185">Reference proteome</keyword>
<protein>
    <submittedName>
        <fullName evidence="2">Uncharacterized protein</fullName>
    </submittedName>
</protein>
<dbReference type="Proteomes" id="UP000234323">
    <property type="component" value="Unassembled WGS sequence"/>
</dbReference>
<accession>A0A2I1HBH2</accession>
<reference evidence="2 3" key="1">
    <citation type="submission" date="2015-10" db="EMBL/GenBank/DDBJ databases">
        <title>Genome analyses suggest a sexual origin of heterokaryosis in a supposedly ancient asexual fungus.</title>
        <authorList>
            <person name="Ropars J."/>
            <person name="Sedzielewska K."/>
            <person name="Noel J."/>
            <person name="Charron P."/>
            <person name="Farinelli L."/>
            <person name="Marton T."/>
            <person name="Kruger M."/>
            <person name="Pelin A."/>
            <person name="Brachmann A."/>
            <person name="Corradi N."/>
        </authorList>
    </citation>
    <scope>NUCLEOTIDE SEQUENCE [LARGE SCALE GENOMIC DNA]</scope>
    <source>
        <strain evidence="2 3">A4</strain>
    </source>
</reference>
<organism evidence="2 3">
    <name type="scientific">Rhizophagus irregularis</name>
    <dbReference type="NCBI Taxonomy" id="588596"/>
    <lineage>
        <taxon>Eukaryota</taxon>
        <taxon>Fungi</taxon>
        <taxon>Fungi incertae sedis</taxon>
        <taxon>Mucoromycota</taxon>
        <taxon>Glomeromycotina</taxon>
        <taxon>Glomeromycetes</taxon>
        <taxon>Glomerales</taxon>
        <taxon>Glomeraceae</taxon>
        <taxon>Rhizophagus</taxon>
    </lineage>
</organism>
<feature type="compositionally biased region" description="Basic residues" evidence="1">
    <location>
        <begin position="60"/>
        <end position="69"/>
    </location>
</feature>
<feature type="non-terminal residue" evidence="2">
    <location>
        <position position="230"/>
    </location>
</feature>